<protein>
    <recommendedName>
        <fullName evidence="2">Heterogeneous nuclear ribonucleoprotein Q acidic domain-containing protein</fullName>
    </recommendedName>
</protein>
<reference evidence="4" key="1">
    <citation type="journal article" date="2023" name="Commun. Biol.">
        <title>Genome analysis of Parmales, the sister group of diatoms, reveals the evolutionary specialization of diatoms from phago-mixotrophs to photoautotrophs.</title>
        <authorList>
            <person name="Ban H."/>
            <person name="Sato S."/>
            <person name="Yoshikawa S."/>
            <person name="Yamada K."/>
            <person name="Nakamura Y."/>
            <person name="Ichinomiya M."/>
            <person name="Sato N."/>
            <person name="Blanc-Mathieu R."/>
            <person name="Endo H."/>
            <person name="Kuwata A."/>
            <person name="Ogata H."/>
        </authorList>
    </citation>
    <scope>NUCLEOTIDE SEQUENCE [LARGE SCALE GENOMIC DNA]</scope>
    <source>
        <strain evidence="4">NIES 3699</strain>
    </source>
</reference>
<gene>
    <name evidence="3" type="ORF">TrVE_jg8096</name>
</gene>
<keyword evidence="4" id="KW-1185">Reference proteome</keyword>
<dbReference type="Proteomes" id="UP001165160">
    <property type="component" value="Unassembled WGS sequence"/>
</dbReference>
<evidence type="ECO:0000313" key="4">
    <source>
        <dbReference type="Proteomes" id="UP001165160"/>
    </source>
</evidence>
<feature type="region of interest" description="Disordered" evidence="1">
    <location>
        <begin position="125"/>
        <end position="146"/>
    </location>
</feature>
<accession>A0A9W7CBG9</accession>
<feature type="compositionally biased region" description="Pro residues" evidence="1">
    <location>
        <begin position="82"/>
        <end position="95"/>
    </location>
</feature>
<dbReference type="CDD" id="cd21039">
    <property type="entry name" value="NURR"/>
    <property type="match status" value="1"/>
</dbReference>
<evidence type="ECO:0000313" key="3">
    <source>
        <dbReference type="EMBL" id="GMI06725.1"/>
    </source>
</evidence>
<feature type="region of interest" description="Disordered" evidence="1">
    <location>
        <begin position="395"/>
        <end position="445"/>
    </location>
</feature>
<feature type="domain" description="Heterogeneous nuclear ribonucleoprotein Q acidic" evidence="2">
    <location>
        <begin position="264"/>
        <end position="330"/>
    </location>
</feature>
<dbReference type="Pfam" id="PF18360">
    <property type="entry name" value="hnRNP_Q_AcD"/>
    <property type="match status" value="1"/>
</dbReference>
<feature type="region of interest" description="Disordered" evidence="1">
    <location>
        <begin position="337"/>
        <end position="382"/>
    </location>
</feature>
<dbReference type="AlphaFoldDB" id="A0A9W7CBG9"/>
<dbReference type="InterPro" id="IPR036361">
    <property type="entry name" value="SAP_dom_sf"/>
</dbReference>
<evidence type="ECO:0000256" key="1">
    <source>
        <dbReference type="SAM" id="MobiDB-lite"/>
    </source>
</evidence>
<dbReference type="Gene3D" id="1.10.720.30">
    <property type="entry name" value="SAP domain"/>
    <property type="match status" value="1"/>
</dbReference>
<comment type="caution">
    <text evidence="3">The sequence shown here is derived from an EMBL/GenBank/DDBJ whole genome shotgun (WGS) entry which is preliminary data.</text>
</comment>
<feature type="compositionally biased region" description="Polar residues" evidence="1">
    <location>
        <begin position="395"/>
        <end position="406"/>
    </location>
</feature>
<evidence type="ECO:0000259" key="2">
    <source>
        <dbReference type="Pfam" id="PF18360"/>
    </source>
</evidence>
<dbReference type="InterPro" id="IPR041337">
    <property type="entry name" value="hnRNP_Q_AcD"/>
</dbReference>
<dbReference type="EMBL" id="BRXX01000354">
    <property type="protein sequence ID" value="GMI06725.1"/>
    <property type="molecule type" value="Genomic_DNA"/>
</dbReference>
<proteinExistence type="predicted"/>
<feature type="compositionally biased region" description="Low complexity" evidence="1">
    <location>
        <begin position="418"/>
        <end position="431"/>
    </location>
</feature>
<feature type="region of interest" description="Disordered" evidence="1">
    <location>
        <begin position="42"/>
        <end position="97"/>
    </location>
</feature>
<sequence length="588" mass="64694">MMDYTKFKVADLKALCGSRGLGFSSKSKKAELVGALVMFDAKEAQDEESKKQQQKKRLSDSAGDRVENPNEAKSHPNNSNRAPPPPPPPPPPPLPIEQVRANFLASGLHPKQTGGQIPRNFRRQQMEQSRYGPGQQAPGPNAHLSHKFNDAQAKNRLNPGLQFPPFIRADLSIINNSIADYLNKLPLELQNEALRDFQADIDARVSIKSYQGYLIGIIKRFIRDGRGGPKALRDKVDQRDQSINPNLLPYHLRTMQNGLSDKTCRHLDDLFASGFCARREFDQRVFERLKELTENQACCAIVELQQVSPEKKATIRNIGGYLMGIVNNYKNGGRDHVINPQTGELTGAPVGPLRHNRPDPYLAGQNQSVHVPPTHQAPSPTKATWEEQMARLGNTQSSPVLGSRSQPAAAPPVQTLGQPQMPQMPQMQPMQYSHAPHQPPHNLPPPSFPPSLNLPVNQLGPRPTQEDWMPQGKLGEPEDLTTIAANASAALAFLNKTPLAQRTNPPQHFNTPTIEALPLVVQYALNALEKKTGLDPKTLPPPILHLMSQIPPNNAAKALQEFADMDLAAAGNKSALLMGVLNRAGKRS</sequence>
<organism evidence="3 4">
    <name type="scientific">Triparma verrucosa</name>
    <dbReference type="NCBI Taxonomy" id="1606542"/>
    <lineage>
        <taxon>Eukaryota</taxon>
        <taxon>Sar</taxon>
        <taxon>Stramenopiles</taxon>
        <taxon>Ochrophyta</taxon>
        <taxon>Bolidophyceae</taxon>
        <taxon>Parmales</taxon>
        <taxon>Triparmaceae</taxon>
        <taxon>Triparma</taxon>
    </lineage>
</organism>
<name>A0A9W7CBG9_9STRA</name>
<feature type="compositionally biased region" description="Basic and acidic residues" evidence="1">
    <location>
        <begin position="42"/>
        <end position="74"/>
    </location>
</feature>